<reference evidence="1 2" key="1">
    <citation type="submission" date="2012-10" db="EMBL/GenBank/DDBJ databases">
        <title>Draft Genome Sequence of Paenibacillus popilliae ATCC 14706T.</title>
        <authorList>
            <person name="Iiyama K."/>
            <person name="Mori K."/>
            <person name="Mon H."/>
            <person name="Chieda Y."/>
            <person name="Lee J.M."/>
            <person name="Kusakabe T."/>
            <person name="Tashiro K."/>
            <person name="Asano S."/>
            <person name="Yasunaga-Aoki C."/>
            <person name="Shimizu S."/>
        </authorList>
    </citation>
    <scope>NUCLEOTIDE SEQUENCE [LARGE SCALE GENOMIC DNA]</scope>
    <source>
        <strain evidence="1 2">ATCC 14706</strain>
    </source>
</reference>
<keyword evidence="2" id="KW-1185">Reference proteome</keyword>
<evidence type="ECO:0000313" key="2">
    <source>
        <dbReference type="Proteomes" id="UP000029453"/>
    </source>
</evidence>
<accession>M9M342</accession>
<protein>
    <submittedName>
        <fullName evidence="1">Uncharacterized protein</fullName>
    </submittedName>
</protein>
<evidence type="ECO:0000313" key="1">
    <source>
        <dbReference type="EMBL" id="GAC41598.1"/>
    </source>
</evidence>
<gene>
    <name evidence="1" type="ORF">PPOP_0949</name>
</gene>
<dbReference type="AlphaFoldDB" id="M9M342"/>
<comment type="caution">
    <text evidence="1">The sequence shown here is derived from an EMBL/GenBank/DDBJ whole genome shotgun (WGS) entry which is preliminary data.</text>
</comment>
<name>M9M342_PAEPP</name>
<dbReference type="EMBL" id="BALG01000041">
    <property type="protein sequence ID" value="GAC41598.1"/>
    <property type="molecule type" value="Genomic_DNA"/>
</dbReference>
<sequence length="131" mass="14992">MLRESGWFEGRNIDIKEIEENLEQLGYVVFQEVKNFLKEFGNLVIEDTLNEETHNTSIRFTNYYAHGSFVSEEKYAKEKLIPVGKIDSDYLVLLVSESGKIYCSTGKLGDSALEAWENLINGRGVQPWGSY</sequence>
<dbReference type="SUPFAM" id="SSF160631">
    <property type="entry name" value="SMI1/KNR4-like"/>
    <property type="match status" value="1"/>
</dbReference>
<dbReference type="Pfam" id="PF14433">
    <property type="entry name" value="SUKH-3"/>
    <property type="match status" value="1"/>
</dbReference>
<dbReference type="Proteomes" id="UP000029453">
    <property type="component" value="Unassembled WGS sequence"/>
</dbReference>
<dbReference type="InterPro" id="IPR025850">
    <property type="entry name" value="SUKH-3"/>
</dbReference>
<dbReference type="InterPro" id="IPR037883">
    <property type="entry name" value="Knr4/Smi1-like_sf"/>
</dbReference>
<proteinExistence type="predicted"/>
<organism evidence="1 2">
    <name type="scientific">Paenibacillus popilliae ATCC 14706</name>
    <dbReference type="NCBI Taxonomy" id="1212764"/>
    <lineage>
        <taxon>Bacteria</taxon>
        <taxon>Bacillati</taxon>
        <taxon>Bacillota</taxon>
        <taxon>Bacilli</taxon>
        <taxon>Bacillales</taxon>
        <taxon>Paenibacillaceae</taxon>
        <taxon>Paenibacillus</taxon>
    </lineage>
</organism>